<dbReference type="Pfam" id="PF20670">
    <property type="entry name" value="DUF6816"/>
    <property type="match status" value="1"/>
</dbReference>
<evidence type="ECO:0000259" key="1">
    <source>
        <dbReference type="Pfam" id="PF20670"/>
    </source>
</evidence>
<reference evidence="2 3" key="1">
    <citation type="journal article" date="2008" name="Nature">
        <title>The Phaeodactylum genome reveals the evolutionary history of diatom genomes.</title>
        <authorList>
            <person name="Bowler C."/>
            <person name="Allen A.E."/>
            <person name="Badger J.H."/>
            <person name="Grimwood J."/>
            <person name="Jabbari K."/>
            <person name="Kuo A."/>
            <person name="Maheswari U."/>
            <person name="Martens C."/>
            <person name="Maumus F."/>
            <person name="Otillar R.P."/>
            <person name="Rayko E."/>
            <person name="Salamov A."/>
            <person name="Vandepoele K."/>
            <person name="Beszteri B."/>
            <person name="Gruber A."/>
            <person name="Heijde M."/>
            <person name="Katinka M."/>
            <person name="Mock T."/>
            <person name="Valentin K."/>
            <person name="Verret F."/>
            <person name="Berges J.A."/>
            <person name="Brownlee C."/>
            <person name="Cadoret J.P."/>
            <person name="Chiovitti A."/>
            <person name="Choi C.J."/>
            <person name="Coesel S."/>
            <person name="De Martino A."/>
            <person name="Detter J.C."/>
            <person name="Durkin C."/>
            <person name="Falciatore A."/>
            <person name="Fournet J."/>
            <person name="Haruta M."/>
            <person name="Huysman M.J."/>
            <person name="Jenkins B.D."/>
            <person name="Jiroutova K."/>
            <person name="Jorgensen R.E."/>
            <person name="Joubert Y."/>
            <person name="Kaplan A."/>
            <person name="Kroger N."/>
            <person name="Kroth P.G."/>
            <person name="La Roche J."/>
            <person name="Lindquist E."/>
            <person name="Lommer M."/>
            <person name="Martin-Jezequel V."/>
            <person name="Lopez P.J."/>
            <person name="Lucas S."/>
            <person name="Mangogna M."/>
            <person name="McGinnis K."/>
            <person name="Medlin L.K."/>
            <person name="Montsant A."/>
            <person name="Oudot-Le Secq M.P."/>
            <person name="Napoli C."/>
            <person name="Obornik M."/>
            <person name="Parker M.S."/>
            <person name="Petit J.L."/>
            <person name="Porcel B.M."/>
            <person name="Poulsen N."/>
            <person name="Robison M."/>
            <person name="Rychlewski L."/>
            <person name="Rynearson T.A."/>
            <person name="Schmutz J."/>
            <person name="Shapiro H."/>
            <person name="Siaut M."/>
            <person name="Stanley M."/>
            <person name="Sussman M.R."/>
            <person name="Taylor A.R."/>
            <person name="Vardi A."/>
            <person name="von Dassow P."/>
            <person name="Vyverman W."/>
            <person name="Willis A."/>
            <person name="Wyrwicz L.S."/>
            <person name="Rokhsar D.S."/>
            <person name="Weissenbach J."/>
            <person name="Armbrust E.V."/>
            <person name="Green B.R."/>
            <person name="Van de Peer Y."/>
            <person name="Grigoriev I.V."/>
        </authorList>
    </citation>
    <scope>NUCLEOTIDE SEQUENCE [LARGE SCALE GENOMIC DNA]</scope>
    <source>
        <strain evidence="2 3">CCAP 1055/1</strain>
    </source>
</reference>
<dbReference type="InParanoid" id="B7G136"/>
<reference evidence="3" key="2">
    <citation type="submission" date="2008-08" db="EMBL/GenBank/DDBJ databases">
        <authorList>
            <consortium name="Diatom Consortium"/>
            <person name="Grigoriev I."/>
            <person name="Grimwood J."/>
            <person name="Kuo A."/>
            <person name="Otillar R.P."/>
            <person name="Salamov A."/>
            <person name="Detter J.C."/>
            <person name="Lindquist E."/>
            <person name="Shapiro H."/>
            <person name="Lucas S."/>
            <person name="Glavina del Rio T."/>
            <person name="Pitluck S."/>
            <person name="Rokhsar D."/>
            <person name="Bowler C."/>
        </authorList>
    </citation>
    <scope>GENOME REANNOTATION</scope>
    <source>
        <strain evidence="3">CCAP 1055/1</strain>
    </source>
</reference>
<sequence length="267" mass="29056">MPVDSDLQLLDCGGSGWRCVDSVASVPSWVLPTSTHAVSTKSGESLATLSALETRLERDILQQLPLTGLSERTGSVDNTYYPDFLEGTWDVTQTLVNVQAPLGANPTPWGIAEDRVYNAIHRLDAFAGRVVVASADYADVAAANRATVLALGGTVQDPLPTVVVRFKGPAAQKTFVTMHAAERVSPTSWIGVEGNRAIFALTNQSTAPPVFTDSELVWKFERLGEGRVRGKLRIVGYLNAQSDKLYFEARNRAVSIQDYTLEMKRTE</sequence>
<dbReference type="AlphaFoldDB" id="B7G136"/>
<accession>B7G136</accession>
<dbReference type="OrthoDB" id="195555at2759"/>
<keyword evidence="3" id="KW-1185">Reference proteome</keyword>
<evidence type="ECO:0000313" key="3">
    <source>
        <dbReference type="Proteomes" id="UP000000759"/>
    </source>
</evidence>
<dbReference type="PaxDb" id="2850-Phatr46403"/>
<name>B7G136_PHATC</name>
<proteinExistence type="predicted"/>
<dbReference type="EMBL" id="CM000613">
    <property type="protein sequence ID" value="EEC47620.1"/>
    <property type="molecule type" value="Genomic_DNA"/>
</dbReference>
<organism evidence="2 3">
    <name type="scientific">Phaeodactylum tricornutum (strain CCAP 1055/1)</name>
    <dbReference type="NCBI Taxonomy" id="556484"/>
    <lineage>
        <taxon>Eukaryota</taxon>
        <taxon>Sar</taxon>
        <taxon>Stramenopiles</taxon>
        <taxon>Ochrophyta</taxon>
        <taxon>Bacillariophyta</taxon>
        <taxon>Bacillariophyceae</taxon>
        <taxon>Bacillariophycidae</taxon>
        <taxon>Naviculales</taxon>
        <taxon>Phaeodactylaceae</taxon>
        <taxon>Phaeodactylum</taxon>
    </lineage>
</organism>
<feature type="domain" description="DUF6816" evidence="1">
    <location>
        <begin position="78"/>
        <end position="266"/>
    </location>
</feature>
<dbReference type="eggNOG" id="ENOG502S9WG">
    <property type="taxonomic scope" value="Eukaryota"/>
</dbReference>
<dbReference type="HOGENOM" id="CLU_910488_0_0_1"/>
<protein>
    <recommendedName>
        <fullName evidence="1">DUF6816 domain-containing protein</fullName>
    </recommendedName>
</protein>
<evidence type="ECO:0000313" key="2">
    <source>
        <dbReference type="EMBL" id="EEC47620.1"/>
    </source>
</evidence>
<dbReference type="GeneID" id="7201654"/>
<dbReference type="InterPro" id="IPR049213">
    <property type="entry name" value="DUF6816"/>
</dbReference>
<gene>
    <name evidence="2" type="ORF">PHATRDRAFT_46403</name>
</gene>
<dbReference type="KEGG" id="pti:PHATRDRAFT_46403"/>
<dbReference type="Proteomes" id="UP000000759">
    <property type="component" value="Chromosome 10"/>
</dbReference>
<dbReference type="RefSeq" id="XP_002180968.1">
    <property type="nucleotide sequence ID" value="XM_002180932.1"/>
</dbReference>